<dbReference type="GO" id="GO:0004633">
    <property type="term" value="F:phosphopantothenoylcysteine decarboxylase activity"/>
    <property type="evidence" value="ECO:0007669"/>
    <property type="project" value="UniProtKB-UniRule"/>
</dbReference>
<keyword evidence="3 4" id="KW-0288">FMN</keyword>
<dbReference type="InterPro" id="IPR035929">
    <property type="entry name" value="CoaB-like_sf"/>
</dbReference>
<reference evidence="7 8" key="1">
    <citation type="journal article" date="2015" name="Genome Announc.">
        <title>Expanding the biotechnology potential of lactobacilli through comparative genomics of 213 strains and associated genera.</title>
        <authorList>
            <person name="Sun Z."/>
            <person name="Harris H.M."/>
            <person name="McCann A."/>
            <person name="Guo C."/>
            <person name="Argimon S."/>
            <person name="Zhang W."/>
            <person name="Yang X."/>
            <person name="Jeffery I.B."/>
            <person name="Cooney J.C."/>
            <person name="Kagawa T.F."/>
            <person name="Liu W."/>
            <person name="Song Y."/>
            <person name="Salvetti E."/>
            <person name="Wrobel A."/>
            <person name="Rasinkangas P."/>
            <person name="Parkhill J."/>
            <person name="Rea M.C."/>
            <person name="O'Sullivan O."/>
            <person name="Ritari J."/>
            <person name="Douillard F.P."/>
            <person name="Paul Ross R."/>
            <person name="Yang R."/>
            <person name="Briner A.E."/>
            <person name="Felis G.E."/>
            <person name="de Vos W.M."/>
            <person name="Barrangou R."/>
            <person name="Klaenhammer T.R."/>
            <person name="Caufield P.W."/>
            <person name="Cui Y."/>
            <person name="Zhang H."/>
            <person name="O'Toole P.W."/>
        </authorList>
    </citation>
    <scope>NUCLEOTIDE SEQUENCE [LARGE SCALE GENOMIC DNA]</scope>
    <source>
        <strain evidence="7 8">DSM 22408</strain>
    </source>
</reference>
<feature type="region of interest" description="Phosphopantothenate--cysteine ligase" evidence="3">
    <location>
        <begin position="187"/>
        <end position="394"/>
    </location>
</feature>
<evidence type="ECO:0000256" key="4">
    <source>
        <dbReference type="RuleBase" id="RU364078"/>
    </source>
</evidence>
<dbReference type="InterPro" id="IPR036551">
    <property type="entry name" value="Flavin_trans-like"/>
</dbReference>
<dbReference type="AlphaFoldDB" id="A0A0R2KR17"/>
<keyword evidence="2 3" id="KW-0456">Lyase</keyword>
<feature type="domain" description="Flavoprotein" evidence="5">
    <location>
        <begin position="2"/>
        <end position="173"/>
    </location>
</feature>
<evidence type="ECO:0000259" key="5">
    <source>
        <dbReference type="Pfam" id="PF02441"/>
    </source>
</evidence>
<dbReference type="InterPro" id="IPR005252">
    <property type="entry name" value="CoaBC"/>
</dbReference>
<keyword evidence="8" id="KW-1185">Reference proteome</keyword>
<dbReference type="InterPro" id="IPR007085">
    <property type="entry name" value="DNA/pantothenate-metab_flavo_C"/>
</dbReference>
<dbReference type="Pfam" id="PF02441">
    <property type="entry name" value="Flavoprotein"/>
    <property type="match status" value="1"/>
</dbReference>
<feature type="binding site" evidence="3">
    <location>
        <position position="333"/>
    </location>
    <ligand>
        <name>CTP</name>
        <dbReference type="ChEBI" id="CHEBI:37563"/>
    </ligand>
</feature>
<evidence type="ECO:0000259" key="6">
    <source>
        <dbReference type="Pfam" id="PF04127"/>
    </source>
</evidence>
<comment type="caution">
    <text evidence="7">The sequence shown here is derived from an EMBL/GenBank/DDBJ whole genome shotgun (WGS) entry which is preliminary data.</text>
</comment>
<comment type="function">
    <text evidence="3">Catalyzes two sequential steps in the biosynthesis of coenzyme A. In the first step cysteine is conjugated to 4'-phosphopantothenate to form 4-phosphopantothenoylcysteine. In the second step the latter compound is decarboxylated to form 4'-phosphopantotheine.</text>
</comment>
<feature type="domain" description="DNA/pantothenate metabolism flavoprotein C-terminal" evidence="6">
    <location>
        <begin position="182"/>
        <end position="390"/>
    </location>
</feature>
<keyword evidence="3 4" id="KW-0436">Ligase</keyword>
<comment type="similarity">
    <text evidence="3 4">In the N-terminal section; belongs to the HFCD (homo-oligomeric flavin containing Cys decarboxylase) superfamily.</text>
</comment>
<evidence type="ECO:0000313" key="7">
    <source>
        <dbReference type="EMBL" id="KRN88580.1"/>
    </source>
</evidence>
<comment type="caution">
    <text evidence="3">Lacks conserved residue(s) required for the propagation of feature annotation.</text>
</comment>
<comment type="pathway">
    <text evidence="3 4">Cofactor biosynthesis; coenzyme A biosynthesis; CoA from (R)-pantothenate: step 3/5.</text>
</comment>
<feature type="binding site" evidence="3">
    <location>
        <position position="285"/>
    </location>
    <ligand>
        <name>CTP</name>
        <dbReference type="ChEBI" id="CHEBI:37563"/>
    </ligand>
</feature>
<dbReference type="GO" id="GO:0004632">
    <property type="term" value="F:phosphopantothenate--cysteine ligase activity"/>
    <property type="evidence" value="ECO:0007669"/>
    <property type="project" value="UniProtKB-UniRule"/>
</dbReference>
<evidence type="ECO:0000313" key="8">
    <source>
        <dbReference type="Proteomes" id="UP000051500"/>
    </source>
</evidence>
<dbReference type="eggNOG" id="COG0452">
    <property type="taxonomic scope" value="Bacteria"/>
</dbReference>
<sequence>MKKIAVYVTGGVACYKTVSFVRLLQKAGYQVRVAMTKAAQEFVNPNLFASLLKEPVLTDLFQPMEQGKIAHIELADWCDYAIVVPATANIIAKMAQGIADEVVSTSLLATAQPTFVVPAMNTKMYQAASTQRNLQTLKRDGVKILDPVTGLLAEGYSGQGRMPEPTEIATWFLSEITSEQKLKNKRILITAGGTQEAIDPVRLIVNRSSGKMGYALAKAAQQQGAQVTLVSTVPALPVPTGVEVIYVQSAQEMRQAVLKTYPQVDAVIMAAAVADYRVKNPAPTKIKKHSETLTLELVKNPDILKELGAQKEQQVLVGFAAETHDLQHYAQQKLIQKNLDLLVANDVSRKDIGFGSNDNEVILFQPEQAPILVAKADKAAIAQQILAVLASKLS</sequence>
<keyword evidence="3" id="KW-0479">Metal-binding</keyword>
<dbReference type="Gene3D" id="3.40.50.10300">
    <property type="entry name" value="CoaB-like"/>
    <property type="match status" value="1"/>
</dbReference>
<dbReference type="Gene3D" id="3.40.50.1950">
    <property type="entry name" value="Flavin prenyltransferase-like"/>
    <property type="match status" value="1"/>
</dbReference>
<evidence type="ECO:0000256" key="1">
    <source>
        <dbReference type="ARBA" id="ARBA00022793"/>
    </source>
</evidence>
<name>A0A0R2KR17_9LACO</name>
<comment type="pathway">
    <text evidence="3 4">Cofactor biosynthesis; coenzyme A biosynthesis; CoA from (R)-pantothenate: step 2/5.</text>
</comment>
<keyword evidence="1 3" id="KW-0210">Decarboxylase</keyword>
<proteinExistence type="inferred from homology"/>
<evidence type="ECO:0000256" key="3">
    <source>
        <dbReference type="HAMAP-Rule" id="MF_02225"/>
    </source>
</evidence>
<dbReference type="OrthoDB" id="9802554at2"/>
<dbReference type="RefSeq" id="WP_027106988.1">
    <property type="nucleotide sequence ID" value="NZ_JQBZ01000025.1"/>
</dbReference>
<accession>A0A0R2KR17</accession>
<keyword evidence="3" id="KW-0511">Multifunctional enzyme</keyword>
<dbReference type="PATRIC" id="fig|1122146.4.peg.560"/>
<comment type="catalytic activity">
    <reaction evidence="3 4">
        <text>(R)-4'-phosphopantothenate + L-cysteine + CTP = N-[(R)-4-phosphopantothenoyl]-L-cysteine + CMP + diphosphate + H(+)</text>
        <dbReference type="Rhea" id="RHEA:19397"/>
        <dbReference type="ChEBI" id="CHEBI:10986"/>
        <dbReference type="ChEBI" id="CHEBI:15378"/>
        <dbReference type="ChEBI" id="CHEBI:33019"/>
        <dbReference type="ChEBI" id="CHEBI:35235"/>
        <dbReference type="ChEBI" id="CHEBI:37563"/>
        <dbReference type="ChEBI" id="CHEBI:59458"/>
        <dbReference type="ChEBI" id="CHEBI:60377"/>
        <dbReference type="EC" id="6.3.2.5"/>
    </reaction>
</comment>
<organism evidence="7 8">
    <name type="scientific">Ligilactobacillus ceti DSM 22408</name>
    <dbReference type="NCBI Taxonomy" id="1122146"/>
    <lineage>
        <taxon>Bacteria</taxon>
        <taxon>Bacillati</taxon>
        <taxon>Bacillota</taxon>
        <taxon>Bacilli</taxon>
        <taxon>Lactobacillales</taxon>
        <taxon>Lactobacillaceae</taxon>
        <taxon>Ligilactobacillus</taxon>
    </lineage>
</organism>
<feature type="binding site" evidence="3">
    <location>
        <position position="319"/>
    </location>
    <ligand>
        <name>CTP</name>
        <dbReference type="ChEBI" id="CHEBI:37563"/>
    </ligand>
</feature>
<dbReference type="EC" id="6.3.2.5" evidence="3"/>
<dbReference type="SUPFAM" id="SSF102645">
    <property type="entry name" value="CoaB-like"/>
    <property type="match status" value="1"/>
</dbReference>
<feature type="binding site" evidence="3">
    <location>
        <position position="275"/>
    </location>
    <ligand>
        <name>CTP</name>
        <dbReference type="ChEBI" id="CHEBI:37563"/>
    </ligand>
</feature>
<dbReference type="PANTHER" id="PTHR14359">
    <property type="entry name" value="HOMO-OLIGOMERIC FLAVIN CONTAINING CYS DECARBOXYLASE FAMILY"/>
    <property type="match status" value="1"/>
</dbReference>
<comment type="cofactor">
    <cofactor evidence="3">
        <name>Mg(2+)</name>
        <dbReference type="ChEBI" id="CHEBI:18420"/>
    </cofactor>
</comment>
<feature type="binding site" evidence="3">
    <location>
        <begin position="301"/>
        <end position="304"/>
    </location>
    <ligand>
        <name>CTP</name>
        <dbReference type="ChEBI" id="CHEBI:37563"/>
    </ligand>
</feature>
<dbReference type="EMBL" id="JQBZ01000025">
    <property type="protein sequence ID" value="KRN88580.1"/>
    <property type="molecule type" value="Genomic_DNA"/>
</dbReference>
<dbReference type="NCBIfam" id="TIGR00521">
    <property type="entry name" value="coaBC_dfp"/>
    <property type="match status" value="1"/>
</dbReference>
<comment type="catalytic activity">
    <reaction evidence="3 4">
        <text>N-[(R)-4-phosphopantothenoyl]-L-cysteine + H(+) = (R)-4'-phosphopantetheine + CO2</text>
        <dbReference type="Rhea" id="RHEA:16793"/>
        <dbReference type="ChEBI" id="CHEBI:15378"/>
        <dbReference type="ChEBI" id="CHEBI:16526"/>
        <dbReference type="ChEBI" id="CHEBI:59458"/>
        <dbReference type="ChEBI" id="CHEBI:61723"/>
        <dbReference type="EC" id="4.1.1.36"/>
    </reaction>
</comment>
<dbReference type="Pfam" id="PF04127">
    <property type="entry name" value="DFP"/>
    <property type="match status" value="1"/>
</dbReference>
<dbReference type="GO" id="GO:0015941">
    <property type="term" value="P:pantothenate catabolic process"/>
    <property type="evidence" value="ECO:0007669"/>
    <property type="project" value="InterPro"/>
</dbReference>
<feature type="binding site" evidence="3">
    <location>
        <position position="337"/>
    </location>
    <ligand>
        <name>CTP</name>
        <dbReference type="ChEBI" id="CHEBI:37563"/>
    </ligand>
</feature>
<dbReference type="EC" id="4.1.1.36" evidence="3"/>
<dbReference type="SUPFAM" id="SSF52507">
    <property type="entry name" value="Homo-oligomeric flavin-containing Cys decarboxylases, HFCD"/>
    <property type="match status" value="1"/>
</dbReference>
<evidence type="ECO:0000256" key="2">
    <source>
        <dbReference type="ARBA" id="ARBA00023239"/>
    </source>
</evidence>
<dbReference type="GO" id="GO:0010181">
    <property type="term" value="F:FMN binding"/>
    <property type="evidence" value="ECO:0007669"/>
    <property type="project" value="UniProtKB-UniRule"/>
</dbReference>
<dbReference type="Proteomes" id="UP000051500">
    <property type="component" value="Unassembled WGS sequence"/>
</dbReference>
<feature type="region of interest" description="Phosphopantothenoylcysteine decarboxylase" evidence="3">
    <location>
        <begin position="1"/>
        <end position="186"/>
    </location>
</feature>
<dbReference type="GO" id="GO:0071513">
    <property type="term" value="C:phosphopantothenoylcysteine decarboxylase complex"/>
    <property type="evidence" value="ECO:0007669"/>
    <property type="project" value="TreeGrafter"/>
</dbReference>
<keyword evidence="3 4" id="KW-0285">Flavoprotein</keyword>
<dbReference type="HAMAP" id="MF_02225">
    <property type="entry name" value="CoaBC"/>
    <property type="match status" value="1"/>
</dbReference>
<dbReference type="PANTHER" id="PTHR14359:SF6">
    <property type="entry name" value="PHOSPHOPANTOTHENOYLCYSTEINE DECARBOXYLASE"/>
    <property type="match status" value="1"/>
</dbReference>
<dbReference type="GO" id="GO:0046872">
    <property type="term" value="F:metal ion binding"/>
    <property type="evidence" value="ECO:0007669"/>
    <property type="project" value="UniProtKB-KW"/>
</dbReference>
<comment type="cofactor">
    <cofactor evidence="3">
        <name>FMN</name>
        <dbReference type="ChEBI" id="CHEBI:58210"/>
    </cofactor>
    <text evidence="3">Binds 1 FMN per subunit.</text>
</comment>
<comment type="function">
    <text evidence="4">Catalyzes two steps in the biosynthesis of coenzyme A. In the first step cysteine is conjugated to 4'-phosphopantothenate to form 4-phosphopantothenoylcysteine, in the latter compound is decarboxylated to form 4'-phosphopantotheine.</text>
</comment>
<dbReference type="STRING" id="1122146.IV53_GL000545"/>
<dbReference type="UniPathway" id="UPA00241">
    <property type="reaction ID" value="UER00353"/>
</dbReference>
<gene>
    <name evidence="3" type="primary">coaBC</name>
    <name evidence="7" type="ORF">IV53_GL000545</name>
</gene>
<dbReference type="GO" id="GO:0015937">
    <property type="term" value="P:coenzyme A biosynthetic process"/>
    <property type="evidence" value="ECO:0007669"/>
    <property type="project" value="UniProtKB-UniRule"/>
</dbReference>
<keyword evidence="3" id="KW-0460">Magnesium</keyword>
<dbReference type="InterPro" id="IPR003382">
    <property type="entry name" value="Flavoprotein"/>
</dbReference>
<comment type="similarity">
    <text evidence="3 4">In the C-terminal section; belongs to the PPC synthetase family.</text>
</comment>
<protein>
    <recommendedName>
        <fullName evidence="3">Coenzyme A biosynthesis bifunctional protein CoaBC</fullName>
    </recommendedName>
    <alternativeName>
        <fullName evidence="3">DNA/pantothenate metabolism flavoprotein</fullName>
    </alternativeName>
    <alternativeName>
        <fullName evidence="3">Phosphopantothenoylcysteine synthetase/decarboxylase</fullName>
        <shortName evidence="3">PPCS-PPCDC</shortName>
    </alternativeName>
    <domain>
        <recommendedName>
            <fullName evidence="3">Phosphopantothenoylcysteine decarboxylase</fullName>
            <shortName evidence="3">PPC decarboxylase</shortName>
            <shortName evidence="3">PPC-DC</shortName>
            <ecNumber evidence="3">4.1.1.36</ecNumber>
        </recommendedName>
        <alternativeName>
            <fullName evidence="3">CoaC</fullName>
        </alternativeName>
    </domain>
    <domain>
        <recommendedName>
            <fullName evidence="3">Phosphopantothenate--cysteine ligase</fullName>
            <ecNumber evidence="3">6.3.2.5</ecNumber>
        </recommendedName>
        <alternativeName>
            <fullName evidence="3">CoaB</fullName>
        </alternativeName>
        <alternativeName>
            <fullName evidence="3">Phosphopantothenoylcysteine synthetase</fullName>
            <shortName evidence="3">PPC synthetase</shortName>
            <shortName evidence="3">PPC-S</shortName>
        </alternativeName>
    </domain>
</protein>